<reference evidence="4 5" key="1">
    <citation type="submission" date="2018-02" db="EMBL/GenBank/DDBJ databases">
        <title>Complete genome sequence of Streptomyces dengpaensis, the producer of angucyclines.</title>
        <authorList>
            <person name="Yumei L."/>
        </authorList>
    </citation>
    <scope>NUCLEOTIDE SEQUENCE [LARGE SCALE GENOMIC DNA]</scope>
    <source>
        <strain evidence="4 5">XZHG99</strain>
    </source>
</reference>
<accession>A0ABN5HYZ3</accession>
<protein>
    <submittedName>
        <fullName evidence="4">1-acyl-sn-glycerol-3-phosphate acyltransferase</fullName>
    </submittedName>
</protein>
<evidence type="ECO:0000313" key="5">
    <source>
        <dbReference type="Proteomes" id="UP000238413"/>
    </source>
</evidence>
<keyword evidence="2 4" id="KW-0012">Acyltransferase</keyword>
<dbReference type="InterPro" id="IPR002123">
    <property type="entry name" value="Plipid/glycerol_acylTrfase"/>
</dbReference>
<organism evidence="4 5">
    <name type="scientific">Streptomyces dengpaensis</name>
    <dbReference type="NCBI Taxonomy" id="2049881"/>
    <lineage>
        <taxon>Bacteria</taxon>
        <taxon>Bacillati</taxon>
        <taxon>Actinomycetota</taxon>
        <taxon>Actinomycetes</taxon>
        <taxon>Kitasatosporales</taxon>
        <taxon>Streptomycetaceae</taxon>
        <taxon>Streptomyces</taxon>
    </lineage>
</organism>
<dbReference type="Proteomes" id="UP000238413">
    <property type="component" value="Chromosome"/>
</dbReference>
<evidence type="ECO:0000259" key="3">
    <source>
        <dbReference type="SMART" id="SM00563"/>
    </source>
</evidence>
<name>A0ABN5HYZ3_9ACTN</name>
<keyword evidence="1" id="KW-0808">Transferase</keyword>
<evidence type="ECO:0000256" key="2">
    <source>
        <dbReference type="ARBA" id="ARBA00023315"/>
    </source>
</evidence>
<dbReference type="SMART" id="SM00563">
    <property type="entry name" value="PlsC"/>
    <property type="match status" value="1"/>
</dbReference>
<proteinExistence type="predicted"/>
<dbReference type="SUPFAM" id="SSF69593">
    <property type="entry name" value="Glycerol-3-phosphate (1)-acyltransferase"/>
    <property type="match status" value="1"/>
</dbReference>
<dbReference type="PANTHER" id="PTHR10434">
    <property type="entry name" value="1-ACYL-SN-GLYCEROL-3-PHOSPHATE ACYLTRANSFERASE"/>
    <property type="match status" value="1"/>
</dbReference>
<evidence type="ECO:0000256" key="1">
    <source>
        <dbReference type="ARBA" id="ARBA00022679"/>
    </source>
</evidence>
<dbReference type="Pfam" id="PF01553">
    <property type="entry name" value="Acyltransferase"/>
    <property type="match status" value="1"/>
</dbReference>
<dbReference type="GO" id="GO:0016746">
    <property type="term" value="F:acyltransferase activity"/>
    <property type="evidence" value="ECO:0007669"/>
    <property type="project" value="UniProtKB-KW"/>
</dbReference>
<dbReference type="EMBL" id="CP026652">
    <property type="protein sequence ID" value="AVH56359.1"/>
    <property type="molecule type" value="Genomic_DNA"/>
</dbReference>
<gene>
    <name evidence="4" type="ORF">C4B68_11895</name>
</gene>
<keyword evidence="5" id="KW-1185">Reference proteome</keyword>
<dbReference type="RefSeq" id="WP_099504756.1">
    <property type="nucleotide sequence ID" value="NZ_CP026652.1"/>
</dbReference>
<feature type="domain" description="Phospholipid/glycerol acyltransferase" evidence="3">
    <location>
        <begin position="51"/>
        <end position="168"/>
    </location>
</feature>
<sequence>MPATMRDRFTSRPHAAARFVAQRGLLKPVVWRVTSVTVLGRERLENVEGVYVVVANHTSHLDTPLIMGALPRRLARYLAVGAAADYFFDVWRRRGLTALFFNAFPVDRTGKNARRVSAKALLNRGVPLLIFPEGTRSRDGSLGTFKPGAAALASSAEVPVLPVAVIGAHAAHPRGSKWPKPGRLPVGVVFGEPLTAFPGESVSEFTERIRTAIVTLTEENSDRILGAIAASPHVVIPEGDRP</sequence>
<evidence type="ECO:0000313" key="4">
    <source>
        <dbReference type="EMBL" id="AVH56359.1"/>
    </source>
</evidence>
<dbReference type="CDD" id="cd07989">
    <property type="entry name" value="LPLAT_AGPAT-like"/>
    <property type="match status" value="1"/>
</dbReference>
<dbReference type="PANTHER" id="PTHR10434:SF11">
    <property type="entry name" value="1-ACYL-SN-GLYCEROL-3-PHOSPHATE ACYLTRANSFERASE"/>
    <property type="match status" value="1"/>
</dbReference>